<accession>A0A316C8V4</accession>
<name>A0A316C8V4_PSESE</name>
<dbReference type="EMBL" id="QGGG01000001">
    <property type="protein sequence ID" value="PWJ86235.1"/>
    <property type="molecule type" value="Genomic_DNA"/>
</dbReference>
<dbReference type="AlphaFoldDB" id="A0A316C8V4"/>
<keyword evidence="2" id="KW-1185">Reference proteome</keyword>
<evidence type="ECO:0000313" key="2">
    <source>
        <dbReference type="Proteomes" id="UP000245396"/>
    </source>
</evidence>
<sequence>MPLPICSKGGDDPEVAVPTWNNFAGNRTGPERGGGTVFHSRHAMAILTNDMFGPIPLFSPHLCDTGRFRLAADFSPALHN</sequence>
<dbReference type="Proteomes" id="UP000245396">
    <property type="component" value="Unassembled WGS sequence"/>
</dbReference>
<proteinExistence type="predicted"/>
<reference evidence="1 2" key="1">
    <citation type="submission" date="2018-05" db="EMBL/GenBank/DDBJ databases">
        <title>Genomic Encyclopedia of Type Strains, Phase IV (KMG-IV): sequencing the most valuable type-strain genomes for metagenomic binning, comparative biology and taxonomic classification.</title>
        <authorList>
            <person name="Goeker M."/>
        </authorList>
    </citation>
    <scope>NUCLEOTIDE SEQUENCE [LARGE SCALE GENOMIC DNA]</scope>
    <source>
        <strain evidence="1 2">DSM 6986</strain>
    </source>
</reference>
<evidence type="ECO:0000313" key="1">
    <source>
        <dbReference type="EMBL" id="PWJ86235.1"/>
    </source>
</evidence>
<comment type="caution">
    <text evidence="1">The sequence shown here is derived from an EMBL/GenBank/DDBJ whole genome shotgun (WGS) entry which is preliminary data.</text>
</comment>
<protein>
    <submittedName>
        <fullName evidence="1">Uncharacterized protein</fullName>
    </submittedName>
</protein>
<organism evidence="1 2">
    <name type="scientific">Pseudaminobacter salicylatoxidans</name>
    <dbReference type="NCBI Taxonomy" id="93369"/>
    <lineage>
        <taxon>Bacteria</taxon>
        <taxon>Pseudomonadati</taxon>
        <taxon>Pseudomonadota</taxon>
        <taxon>Alphaproteobacteria</taxon>
        <taxon>Hyphomicrobiales</taxon>
        <taxon>Phyllobacteriaceae</taxon>
        <taxon>Pseudaminobacter</taxon>
    </lineage>
</organism>
<gene>
    <name evidence="1" type="ORF">C7441_101114</name>
</gene>